<dbReference type="RefSeq" id="WP_111421676.1">
    <property type="nucleotide sequence ID" value="NZ_NPEX01000256.1"/>
</dbReference>
<keyword evidence="3" id="KW-1185">Reference proteome</keyword>
<keyword evidence="1" id="KW-1133">Transmembrane helix</keyword>
<dbReference type="OrthoDB" id="7366326at2"/>
<dbReference type="EMBL" id="NPEX01000256">
    <property type="protein sequence ID" value="RAI39980.1"/>
    <property type="molecule type" value="Genomic_DNA"/>
</dbReference>
<dbReference type="Pfam" id="PF19606">
    <property type="entry name" value="DUF6111"/>
    <property type="match status" value="1"/>
</dbReference>
<evidence type="ECO:0000256" key="1">
    <source>
        <dbReference type="SAM" id="Phobius"/>
    </source>
</evidence>
<sequence length="87" mass="9515">MIRPVLTELALFLTPFVLYAAYLVATRNGLVDPQAWRLPVLGWLTLAALVLLIASFVVMAQFSGAPPNSTYVPAHMEDGRFVPGTTR</sequence>
<comment type="caution">
    <text evidence="2">The sequence shown here is derived from an EMBL/GenBank/DDBJ whole genome shotgun (WGS) entry which is preliminary data.</text>
</comment>
<reference evidence="2 3" key="1">
    <citation type="submission" date="2017-07" db="EMBL/GenBank/DDBJ databases">
        <title>Draft Genome Sequences of Select Purple Nonsulfur Bacteria.</title>
        <authorList>
            <person name="Lasarre B."/>
            <person name="Mckinlay J.B."/>
        </authorList>
    </citation>
    <scope>NUCLEOTIDE SEQUENCE [LARGE SCALE GENOMIC DNA]</scope>
    <source>
        <strain evidence="2 3">DSM 5909</strain>
    </source>
</reference>
<dbReference type="Proteomes" id="UP000249130">
    <property type="component" value="Unassembled WGS sequence"/>
</dbReference>
<dbReference type="InterPro" id="IPR046093">
    <property type="entry name" value="DUF6111"/>
</dbReference>
<protein>
    <submittedName>
        <fullName evidence="2">Uncharacterized protein</fullName>
    </submittedName>
</protein>
<name>A0A327KM93_9BRAD</name>
<dbReference type="AlphaFoldDB" id="A0A327KM93"/>
<evidence type="ECO:0000313" key="3">
    <source>
        <dbReference type="Proteomes" id="UP000249130"/>
    </source>
</evidence>
<keyword evidence="1" id="KW-0812">Transmembrane</keyword>
<feature type="transmembrane region" description="Helical" evidence="1">
    <location>
        <begin position="6"/>
        <end position="26"/>
    </location>
</feature>
<evidence type="ECO:0000313" key="2">
    <source>
        <dbReference type="EMBL" id="RAI39980.1"/>
    </source>
</evidence>
<organism evidence="2 3">
    <name type="scientific">Rhodoplanes roseus</name>
    <dbReference type="NCBI Taxonomy" id="29409"/>
    <lineage>
        <taxon>Bacteria</taxon>
        <taxon>Pseudomonadati</taxon>
        <taxon>Pseudomonadota</taxon>
        <taxon>Alphaproteobacteria</taxon>
        <taxon>Hyphomicrobiales</taxon>
        <taxon>Nitrobacteraceae</taxon>
        <taxon>Rhodoplanes</taxon>
    </lineage>
</organism>
<keyword evidence="1" id="KW-0472">Membrane</keyword>
<feature type="transmembrane region" description="Helical" evidence="1">
    <location>
        <begin position="38"/>
        <end position="62"/>
    </location>
</feature>
<gene>
    <name evidence="2" type="ORF">CH341_24735</name>
</gene>
<accession>A0A327KM93</accession>
<proteinExistence type="predicted"/>